<proteinExistence type="predicted"/>
<gene>
    <name evidence="1" type="ORF">QU38_09590</name>
</gene>
<organism evidence="1 2">
    <name type="scientific">Staphylococcus aureus</name>
    <dbReference type="NCBI Taxonomy" id="1280"/>
    <lineage>
        <taxon>Bacteria</taxon>
        <taxon>Bacillati</taxon>
        <taxon>Bacillota</taxon>
        <taxon>Bacilli</taxon>
        <taxon>Bacillales</taxon>
        <taxon>Staphylococcaceae</taxon>
        <taxon>Staphylococcus</taxon>
    </lineage>
</organism>
<dbReference type="EMBL" id="JXIG01000627">
    <property type="protein sequence ID" value="KIT96823.1"/>
    <property type="molecule type" value="Genomic_DNA"/>
</dbReference>
<name>A0AA40JMW8_STAAU</name>
<dbReference type="AlphaFoldDB" id="A0AA40JMW8"/>
<evidence type="ECO:0000313" key="2">
    <source>
        <dbReference type="Proteomes" id="UP000032274"/>
    </source>
</evidence>
<reference evidence="1 2" key="1">
    <citation type="submission" date="2015-01" db="EMBL/GenBank/DDBJ databases">
        <title>Characterization of Swiss Staphylococcus aureus strains involved in food poisoning.</title>
        <authorList>
            <person name="Crovadore J."/>
            <person name="Chablais R."/>
            <person name="Tonacini J."/>
            <person name="Schnyder B."/>
            <person name="Lefort F."/>
        </authorList>
    </citation>
    <scope>NUCLEOTIDE SEQUENCE [LARGE SCALE GENOMIC DNA]</scope>
    <source>
        <strain evidence="1 2">SA-120</strain>
    </source>
</reference>
<accession>A0AA40JMW8</accession>
<dbReference type="Pfam" id="PF06194">
    <property type="entry name" value="Phage_Orf51"/>
    <property type="match status" value="1"/>
</dbReference>
<comment type="caution">
    <text evidence="1">The sequence shown here is derived from an EMBL/GenBank/DDBJ whole genome shotgun (WGS) entry which is preliminary data.</text>
</comment>
<sequence>MTGSAHKEYLNQFFGSKRYLYQDNERVAHIHVVNDTYYFHGHIVPGWQ</sequence>
<feature type="non-terminal residue" evidence="1">
    <location>
        <position position="48"/>
    </location>
</feature>
<evidence type="ECO:0000313" key="1">
    <source>
        <dbReference type="EMBL" id="KIT96823.1"/>
    </source>
</evidence>
<protein>
    <submittedName>
        <fullName evidence="1">Phage protein</fullName>
    </submittedName>
</protein>
<dbReference type="InterPro" id="IPR009338">
    <property type="entry name" value="Orf51"/>
</dbReference>
<dbReference type="Proteomes" id="UP000032274">
    <property type="component" value="Unassembled WGS sequence"/>
</dbReference>